<reference evidence="2" key="1">
    <citation type="journal article" date="2013" name="ISME J.">
        <title>A small predatory core genome in the divergent marine Bacteriovorax marinus SJ and the terrestrial Bdellovibrio bacteriovorus.</title>
        <authorList>
            <person name="Crossman L.C."/>
            <person name="Chen H."/>
            <person name="Cerdeno-Tarraga A.M."/>
            <person name="Brooks K."/>
            <person name="Quail M.A."/>
            <person name="Pineiro S.A."/>
            <person name="Hobley L."/>
            <person name="Sockett R.E."/>
            <person name="Bentley S.D."/>
            <person name="Parkhill J."/>
            <person name="Williams H.N."/>
            <person name="Stine O.C."/>
        </authorList>
    </citation>
    <scope>NUCLEOTIDE SEQUENCE [LARGE SCALE GENOMIC DNA]</scope>
    <source>
        <strain evidence="2">ATCC BAA-682 / DSM 15412 / SJ</strain>
    </source>
</reference>
<dbReference type="HOGENOM" id="CLU_1967481_0_0_7"/>
<dbReference type="EMBL" id="FQ312005">
    <property type="protein sequence ID" value="CBW25436.1"/>
    <property type="molecule type" value="Genomic_DNA"/>
</dbReference>
<dbReference type="PATRIC" id="fig|862908.3.peg.502"/>
<protein>
    <recommendedName>
        <fullName evidence="3">STAS/SEC14 domain-containing protein</fullName>
    </recommendedName>
</protein>
<sequence>MISVKEIESNIFEVEITSPRETNDETTFLDLLDDLIARNYFGLIFSTEGKAGFSPEAKKEMSTWFKKNKPILKDRCVGFARVNTSQSKAARFTSKAMKLAMPCPYHVVTNNEDAREWLLNLLSTYEK</sequence>
<dbReference type="STRING" id="862908.BMS_0524"/>
<evidence type="ECO:0000313" key="1">
    <source>
        <dbReference type="EMBL" id="CBW25436.1"/>
    </source>
</evidence>
<organism evidence="1 2">
    <name type="scientific">Halobacteriovorax marinus (strain ATCC BAA-682 / DSM 15412 / SJ)</name>
    <name type="common">Bacteriovorax marinus</name>
    <dbReference type="NCBI Taxonomy" id="862908"/>
    <lineage>
        <taxon>Bacteria</taxon>
        <taxon>Pseudomonadati</taxon>
        <taxon>Bdellovibrionota</taxon>
        <taxon>Bacteriovoracia</taxon>
        <taxon>Bacteriovoracales</taxon>
        <taxon>Halobacteriovoraceae</taxon>
        <taxon>Halobacteriovorax</taxon>
    </lineage>
</organism>
<gene>
    <name evidence="1" type="ordered locus">BMS_0524</name>
</gene>
<keyword evidence="2" id="KW-1185">Reference proteome</keyword>
<name>E1X4K6_HALMS</name>
<dbReference type="OrthoDB" id="6197190at2"/>
<accession>E1X4K6</accession>
<evidence type="ECO:0000313" key="2">
    <source>
        <dbReference type="Proteomes" id="UP000008963"/>
    </source>
</evidence>
<dbReference type="Proteomes" id="UP000008963">
    <property type="component" value="Chromosome"/>
</dbReference>
<dbReference type="AlphaFoldDB" id="E1X4K6"/>
<dbReference type="RefSeq" id="WP_014243223.1">
    <property type="nucleotide sequence ID" value="NC_016620.1"/>
</dbReference>
<evidence type="ECO:0008006" key="3">
    <source>
        <dbReference type="Google" id="ProtNLM"/>
    </source>
</evidence>
<dbReference type="KEGG" id="bmx:BMS_0524"/>
<proteinExistence type="predicted"/>